<name>A0ABD3NFF8_9STRA</name>
<dbReference type="PANTHER" id="PTHR16469">
    <property type="entry name" value="UBIQUITIN-ASSOCIATED AND SH3 DOMAIN-CONTAINING BA-RELATED"/>
    <property type="match status" value="1"/>
</dbReference>
<organism evidence="2 3">
    <name type="scientific">Cyclotella atomus</name>
    <dbReference type="NCBI Taxonomy" id="382360"/>
    <lineage>
        <taxon>Eukaryota</taxon>
        <taxon>Sar</taxon>
        <taxon>Stramenopiles</taxon>
        <taxon>Ochrophyta</taxon>
        <taxon>Bacillariophyta</taxon>
        <taxon>Coscinodiscophyceae</taxon>
        <taxon>Thalassiosirophycidae</taxon>
        <taxon>Stephanodiscales</taxon>
        <taxon>Stephanodiscaceae</taxon>
        <taxon>Cyclotella</taxon>
    </lineage>
</organism>
<dbReference type="Proteomes" id="UP001530400">
    <property type="component" value="Unassembled WGS sequence"/>
</dbReference>
<keyword evidence="1" id="KW-1133">Transmembrane helix</keyword>
<dbReference type="InterPro" id="IPR051710">
    <property type="entry name" value="Phosphatase_SH3-domain"/>
</dbReference>
<dbReference type="InterPro" id="IPR013078">
    <property type="entry name" value="His_Pase_superF_clade-1"/>
</dbReference>
<feature type="transmembrane region" description="Helical" evidence="1">
    <location>
        <begin position="178"/>
        <end position="199"/>
    </location>
</feature>
<evidence type="ECO:0000313" key="2">
    <source>
        <dbReference type="EMBL" id="KAL3773196.1"/>
    </source>
</evidence>
<reference evidence="2 3" key="1">
    <citation type="submission" date="2024-10" db="EMBL/GenBank/DDBJ databases">
        <title>Updated reference genomes for cyclostephanoid diatoms.</title>
        <authorList>
            <person name="Roberts W.R."/>
            <person name="Alverson A.J."/>
        </authorList>
    </citation>
    <scope>NUCLEOTIDE SEQUENCE [LARGE SCALE GENOMIC DNA]</scope>
    <source>
        <strain evidence="2 3">AJA010-31</strain>
    </source>
</reference>
<dbReference type="InterPro" id="IPR029033">
    <property type="entry name" value="His_PPase_superfam"/>
</dbReference>
<gene>
    <name evidence="2" type="ORF">ACHAWO_006318</name>
</gene>
<keyword evidence="3" id="KW-1185">Reference proteome</keyword>
<dbReference type="AlphaFoldDB" id="A0ABD3NFF8"/>
<dbReference type="CDD" id="cd07067">
    <property type="entry name" value="HP_PGM_like"/>
    <property type="match status" value="1"/>
</dbReference>
<dbReference type="EMBL" id="JALLPJ020001243">
    <property type="protein sequence ID" value="KAL3773196.1"/>
    <property type="molecule type" value="Genomic_DNA"/>
</dbReference>
<evidence type="ECO:0000313" key="3">
    <source>
        <dbReference type="Proteomes" id="UP001530400"/>
    </source>
</evidence>
<protein>
    <recommendedName>
        <fullName evidence="4">Phosphoglycerate mutase-like protein</fullName>
    </recommendedName>
</protein>
<comment type="caution">
    <text evidence="2">The sequence shown here is derived from an EMBL/GenBank/DDBJ whole genome shotgun (WGS) entry which is preliminary data.</text>
</comment>
<dbReference type="Gene3D" id="3.40.50.1240">
    <property type="entry name" value="Phosphoglycerate mutase-like"/>
    <property type="match status" value="1"/>
</dbReference>
<proteinExistence type="predicted"/>
<evidence type="ECO:0000256" key="1">
    <source>
        <dbReference type="SAM" id="Phobius"/>
    </source>
</evidence>
<keyword evidence="1" id="KW-0812">Transmembrane</keyword>
<evidence type="ECO:0008006" key="4">
    <source>
        <dbReference type="Google" id="ProtNLM"/>
    </source>
</evidence>
<dbReference type="SMART" id="SM00855">
    <property type="entry name" value="PGAM"/>
    <property type="match status" value="1"/>
</dbReference>
<dbReference type="PANTHER" id="PTHR16469:SF27">
    <property type="entry name" value="UBIQUITIN-ASSOCIATED AND SH3 DOMAIN-CONTAINING BA-RELATED"/>
    <property type="match status" value="1"/>
</dbReference>
<sequence>MAPRQILSSNSMDSRNSSRIILIRHGDRFDYANPEWLVSASENEVPLTDPPLSALGHKQARETAEYLLNTFSTDTVDKILVSPYVRTIQTAVPTSQVLGLPVCIEEGLSEAHATPGILQTPKQRFAYFPEVDPSHSSHLSIVPSPGHFCSKTKEPCESFADDYVRRIERFVDIIEREYVGMTIVLFSHAASVAIVAGLLKCSLKDMKFAPCGVYVMERKETGPWELINSGASNGHVSENSPTTYPWGFEEKHFSQVNGMDLDYYVSATEKSNL</sequence>
<keyword evidence="1" id="KW-0472">Membrane</keyword>
<dbReference type="Pfam" id="PF00300">
    <property type="entry name" value="His_Phos_1"/>
    <property type="match status" value="1"/>
</dbReference>
<accession>A0ABD3NFF8</accession>
<dbReference type="SUPFAM" id="SSF53254">
    <property type="entry name" value="Phosphoglycerate mutase-like"/>
    <property type="match status" value="1"/>
</dbReference>